<name>D3UIU4_HELM1</name>
<dbReference type="RefSeq" id="WP_013023488.1">
    <property type="nucleotide sequence ID" value="NC_013949.1"/>
</dbReference>
<accession>D3UIU4</accession>
<evidence type="ECO:0000313" key="2">
    <source>
        <dbReference type="EMBL" id="CBG40419.1"/>
    </source>
</evidence>
<sequence length="95" mass="10654">MAISPIGNITYINQNTQATAATIRHDITPGVSQEFEDKLKNIEETRPTEDANKIDKDTQRQNQQSFQEQGKGEKNPSEEETQTSSHTSHLLDVKA</sequence>
<keyword evidence="3" id="KW-1185">Reference proteome</keyword>
<reference evidence="2 3" key="1">
    <citation type="journal article" date="2010" name="BMC Genomics">
        <title>Comparative genomics and proteomics of Helicobacter mustelae, an ulcerogenic and carcinogenic gastric pathogen.</title>
        <authorList>
            <person name="O'Toole P.W."/>
            <person name="Snelling W.J."/>
            <person name="Canchaya C."/>
            <person name="Forde B.M."/>
            <person name="Hardie K.R."/>
            <person name="Josenhans C."/>
            <person name="Graham R.L.J."/>
            <person name="McMullan G."/>
            <person name="Parkhill J."/>
            <person name="Belda E."/>
            <person name="Bentley S.D."/>
        </authorList>
    </citation>
    <scope>NUCLEOTIDE SEQUENCE [LARGE SCALE GENOMIC DNA]</scope>
    <source>
        <strain evidence="3">ATCC 43772 / LMG 18044 / NCTC 12198 / 12198</strain>
    </source>
</reference>
<dbReference type="STRING" id="679897.HMU11640"/>
<organism evidence="2 3">
    <name type="scientific">Helicobacter mustelae (strain ATCC 43772 / CCUG 25715 / CIP 103759 / LMG 18044 / NCTC 12198 / R85-136P)</name>
    <name type="common">Campylobacter mustelae</name>
    <dbReference type="NCBI Taxonomy" id="679897"/>
    <lineage>
        <taxon>Bacteria</taxon>
        <taxon>Pseudomonadati</taxon>
        <taxon>Campylobacterota</taxon>
        <taxon>Epsilonproteobacteria</taxon>
        <taxon>Campylobacterales</taxon>
        <taxon>Helicobacteraceae</taxon>
        <taxon>Helicobacter</taxon>
    </lineage>
</organism>
<dbReference type="EMBL" id="FN555004">
    <property type="protein sequence ID" value="CBG40419.1"/>
    <property type="molecule type" value="Genomic_DNA"/>
</dbReference>
<feature type="region of interest" description="Disordered" evidence="1">
    <location>
        <begin position="43"/>
        <end position="95"/>
    </location>
</feature>
<dbReference type="AlphaFoldDB" id="D3UIU4"/>
<dbReference type="HOGENOM" id="CLU_171648_1_1_7"/>
<protein>
    <submittedName>
        <fullName evidence="2">Putative periplasmic protein</fullName>
    </submittedName>
</protein>
<proteinExistence type="predicted"/>
<dbReference type="KEGG" id="hms:HMU11640"/>
<dbReference type="Proteomes" id="UP000001522">
    <property type="component" value="Chromosome"/>
</dbReference>
<evidence type="ECO:0000256" key="1">
    <source>
        <dbReference type="SAM" id="MobiDB-lite"/>
    </source>
</evidence>
<gene>
    <name evidence="2" type="ordered locus">HMU11640</name>
</gene>
<evidence type="ECO:0000313" key="3">
    <source>
        <dbReference type="Proteomes" id="UP000001522"/>
    </source>
</evidence>
<feature type="compositionally biased region" description="Basic and acidic residues" evidence="1">
    <location>
        <begin position="43"/>
        <end position="59"/>
    </location>
</feature>